<reference evidence="2 3" key="1">
    <citation type="submission" date="2020-08" db="EMBL/GenBank/DDBJ databases">
        <title>Genomic Encyclopedia of Type Strains, Phase IV (KMG-IV): sequencing the most valuable type-strain genomes for metagenomic binning, comparative biology and taxonomic classification.</title>
        <authorList>
            <person name="Goeker M."/>
        </authorList>
    </citation>
    <scope>NUCLEOTIDE SEQUENCE [LARGE SCALE GENOMIC DNA]</scope>
    <source>
        <strain evidence="2 3">DSM 26723</strain>
    </source>
</reference>
<keyword evidence="3" id="KW-1185">Reference proteome</keyword>
<sequence>MKPLQHAVAIATAALAVVLTGCGGGSGSGGSGDEPVSPAPPAPPPVSQTNFTVFTRDQVTVTAMTESADPVEIEKIDWVFPDGESETVYDDLLATSP</sequence>
<evidence type="ECO:0000256" key="1">
    <source>
        <dbReference type="SAM" id="MobiDB-lite"/>
    </source>
</evidence>
<dbReference type="RefSeq" id="WP_184334708.1">
    <property type="nucleotide sequence ID" value="NZ_JACHHZ010000005.1"/>
</dbReference>
<feature type="compositionally biased region" description="Gly residues" evidence="1">
    <location>
        <begin position="22"/>
        <end position="32"/>
    </location>
</feature>
<comment type="caution">
    <text evidence="2">The sequence shown here is derived from an EMBL/GenBank/DDBJ whole genome shotgun (WGS) entry which is preliminary data.</text>
</comment>
<organism evidence="2 3">
    <name type="scientific">Povalibacter uvarum</name>
    <dbReference type="NCBI Taxonomy" id="732238"/>
    <lineage>
        <taxon>Bacteria</taxon>
        <taxon>Pseudomonadati</taxon>
        <taxon>Pseudomonadota</taxon>
        <taxon>Gammaproteobacteria</taxon>
        <taxon>Steroidobacterales</taxon>
        <taxon>Steroidobacteraceae</taxon>
        <taxon>Povalibacter</taxon>
    </lineage>
</organism>
<dbReference type="PROSITE" id="PS51257">
    <property type="entry name" value="PROKAR_LIPOPROTEIN"/>
    <property type="match status" value="1"/>
</dbReference>
<feature type="compositionally biased region" description="Pro residues" evidence="1">
    <location>
        <begin position="37"/>
        <end position="46"/>
    </location>
</feature>
<dbReference type="AlphaFoldDB" id="A0A841HRD1"/>
<gene>
    <name evidence="2" type="ORF">HNQ60_004213</name>
</gene>
<accession>A0A841HRD1</accession>
<protein>
    <submittedName>
        <fullName evidence="2">ABC-type glycerol-3-phosphate transport system substrate-binding protein</fullName>
    </submittedName>
</protein>
<feature type="region of interest" description="Disordered" evidence="1">
    <location>
        <begin position="22"/>
        <end position="49"/>
    </location>
</feature>
<evidence type="ECO:0000313" key="3">
    <source>
        <dbReference type="Proteomes" id="UP000588068"/>
    </source>
</evidence>
<evidence type="ECO:0000313" key="2">
    <source>
        <dbReference type="EMBL" id="MBB6095323.1"/>
    </source>
</evidence>
<name>A0A841HRD1_9GAMM</name>
<proteinExistence type="predicted"/>
<dbReference type="EMBL" id="JACHHZ010000005">
    <property type="protein sequence ID" value="MBB6095323.1"/>
    <property type="molecule type" value="Genomic_DNA"/>
</dbReference>
<dbReference type="Proteomes" id="UP000588068">
    <property type="component" value="Unassembled WGS sequence"/>
</dbReference>